<dbReference type="Proteomes" id="UP000058857">
    <property type="component" value="Chromosome 1"/>
</dbReference>
<dbReference type="AlphaFoldDB" id="A0A0S2ISM4"/>
<accession>A0A0S2ISM4</accession>
<reference evidence="1 2" key="1">
    <citation type="journal article" date="2015" name="PLoS Negl. Trop. Dis.">
        <title>Distribution of Plasmids in Distinct Leptospira Pathogenic Species.</title>
        <authorList>
            <person name="Wang Y."/>
            <person name="Zhuang X."/>
            <person name="Zhong Y."/>
            <person name="Zhang C."/>
            <person name="Zhang Y."/>
            <person name="Zeng L."/>
            <person name="Zhu Y."/>
            <person name="He P."/>
            <person name="Dong K."/>
            <person name="Pal U."/>
            <person name="Guo X."/>
            <person name="Qin J."/>
        </authorList>
    </citation>
    <scope>NUCLEOTIDE SEQUENCE [LARGE SCALE GENOMIC DNA]</scope>
    <source>
        <strain evidence="1 2">56604</strain>
    </source>
</reference>
<dbReference type="EMBL" id="CP012029">
    <property type="protein sequence ID" value="ALO26501.1"/>
    <property type="molecule type" value="Genomic_DNA"/>
</dbReference>
<sequence length="39" mass="4660">MLKTPTSKKQKKSEILYIRNSYFLQVKSMNFSLEHSKKP</sequence>
<gene>
    <name evidence="1" type="ORF">LBBP_02248</name>
</gene>
<evidence type="ECO:0000313" key="1">
    <source>
        <dbReference type="EMBL" id="ALO26501.1"/>
    </source>
</evidence>
<protein>
    <submittedName>
        <fullName evidence="1">Uncharacterized protein</fullName>
    </submittedName>
</protein>
<proteinExistence type="predicted"/>
<name>A0A0S2ISM4_LEPBO</name>
<dbReference type="PATRIC" id="fig|280505.15.peg.2198"/>
<organism evidence="1">
    <name type="scientific">Leptospira borgpetersenii serovar Ballum</name>
    <dbReference type="NCBI Taxonomy" id="280505"/>
    <lineage>
        <taxon>Bacteria</taxon>
        <taxon>Pseudomonadati</taxon>
        <taxon>Spirochaetota</taxon>
        <taxon>Spirochaetia</taxon>
        <taxon>Leptospirales</taxon>
        <taxon>Leptospiraceae</taxon>
        <taxon>Leptospira</taxon>
    </lineage>
</organism>
<evidence type="ECO:0000313" key="2">
    <source>
        <dbReference type="Proteomes" id="UP000058857"/>
    </source>
</evidence>